<dbReference type="Proteomes" id="UP000789702">
    <property type="component" value="Unassembled WGS sequence"/>
</dbReference>
<protein>
    <submittedName>
        <fullName evidence="1">13606_t:CDS:1</fullName>
    </submittedName>
</protein>
<evidence type="ECO:0000313" key="2">
    <source>
        <dbReference type="Proteomes" id="UP000789702"/>
    </source>
</evidence>
<gene>
    <name evidence="1" type="ORF">DHETER_LOCUS9907</name>
</gene>
<name>A0ACA9NL92_9GLOM</name>
<proteinExistence type="predicted"/>
<dbReference type="EMBL" id="CAJVPU010018226">
    <property type="protein sequence ID" value="CAG8664587.1"/>
    <property type="molecule type" value="Genomic_DNA"/>
</dbReference>
<reference evidence="1" key="1">
    <citation type="submission" date="2021-06" db="EMBL/GenBank/DDBJ databases">
        <authorList>
            <person name="Kallberg Y."/>
            <person name="Tangrot J."/>
            <person name="Rosling A."/>
        </authorList>
    </citation>
    <scope>NUCLEOTIDE SEQUENCE</scope>
    <source>
        <strain evidence="1">IL203A</strain>
    </source>
</reference>
<accession>A0ACA9NL92</accession>
<sequence>DAENFLQRLARRFILPRHSRGLIVRYPQAPRVTSRAATTIRTTLPGTTVIETAKLPLETFAPATTINTHLITPTISPTDATSPNPSNESNSNNNFAPPIPQSTSDDNSSTTKYVIIGVSAAVGIILIVSLVFIIRKLRSNSRLKHKNANSGNSRDTGITGIGNVNSNGLRNINHSSQQGMASYKDGSIQSYNASYGSGLYSTRNPYPVASDYSGHSGSSSPVGSNYYGYNGNTFQDPNFVTPNFLPAGGMDRRIIRDNIMEIANDEDGTQVNLRNYNTLSMPSERESEQESLRLSLLNENSRNSRMSSPSDNKSQTSQRPIYF</sequence>
<organism evidence="1 2">
    <name type="scientific">Dentiscutata heterogama</name>
    <dbReference type="NCBI Taxonomy" id="1316150"/>
    <lineage>
        <taxon>Eukaryota</taxon>
        <taxon>Fungi</taxon>
        <taxon>Fungi incertae sedis</taxon>
        <taxon>Mucoromycota</taxon>
        <taxon>Glomeromycotina</taxon>
        <taxon>Glomeromycetes</taxon>
        <taxon>Diversisporales</taxon>
        <taxon>Gigasporaceae</taxon>
        <taxon>Dentiscutata</taxon>
    </lineage>
</organism>
<feature type="non-terminal residue" evidence="1">
    <location>
        <position position="1"/>
    </location>
</feature>
<evidence type="ECO:0000313" key="1">
    <source>
        <dbReference type="EMBL" id="CAG8664587.1"/>
    </source>
</evidence>
<keyword evidence="2" id="KW-1185">Reference proteome</keyword>
<comment type="caution">
    <text evidence="1">The sequence shown here is derived from an EMBL/GenBank/DDBJ whole genome shotgun (WGS) entry which is preliminary data.</text>
</comment>